<dbReference type="SUPFAM" id="SSF53335">
    <property type="entry name" value="S-adenosyl-L-methionine-dependent methyltransferases"/>
    <property type="match status" value="1"/>
</dbReference>
<protein>
    <submittedName>
        <fullName evidence="3">Uncharacterized protein</fullName>
    </submittedName>
</protein>
<accession>A0ABQ9JJE0</accession>
<reference evidence="3" key="1">
    <citation type="journal article" date="2023" name="Insect Mol. Biol.">
        <title>Genome sequencing provides insights into the evolution of gene families encoding plant cell wall-degrading enzymes in longhorned beetles.</title>
        <authorList>
            <person name="Shin N.R."/>
            <person name="Okamura Y."/>
            <person name="Kirsch R."/>
            <person name="Pauchet Y."/>
        </authorList>
    </citation>
    <scope>NUCLEOTIDE SEQUENCE</scope>
    <source>
        <strain evidence="3">MMC_N1</strain>
    </source>
</reference>
<gene>
    <name evidence="3" type="ORF">NQ317_008182</name>
</gene>
<dbReference type="EMBL" id="JAPWTJ010000452">
    <property type="protein sequence ID" value="KAJ8978310.1"/>
    <property type="molecule type" value="Genomic_DNA"/>
</dbReference>
<dbReference type="InterPro" id="IPR051422">
    <property type="entry name" value="AlkB_tRNA_MeTrf/Diox"/>
</dbReference>
<keyword evidence="4" id="KW-1185">Reference proteome</keyword>
<dbReference type="PANTHER" id="PTHR13069">
    <property type="entry name" value="ALKYLATED DNA REPAIR PROTEIN ALKB HOMOLOG 8"/>
    <property type="match status" value="1"/>
</dbReference>
<organism evidence="3 4">
    <name type="scientific">Molorchus minor</name>
    <dbReference type="NCBI Taxonomy" id="1323400"/>
    <lineage>
        <taxon>Eukaryota</taxon>
        <taxon>Metazoa</taxon>
        <taxon>Ecdysozoa</taxon>
        <taxon>Arthropoda</taxon>
        <taxon>Hexapoda</taxon>
        <taxon>Insecta</taxon>
        <taxon>Pterygota</taxon>
        <taxon>Neoptera</taxon>
        <taxon>Endopterygota</taxon>
        <taxon>Coleoptera</taxon>
        <taxon>Polyphaga</taxon>
        <taxon>Cucujiformia</taxon>
        <taxon>Chrysomeloidea</taxon>
        <taxon>Cerambycidae</taxon>
        <taxon>Lamiinae</taxon>
        <taxon>Monochamini</taxon>
        <taxon>Molorchus</taxon>
    </lineage>
</organism>
<evidence type="ECO:0000256" key="2">
    <source>
        <dbReference type="ARBA" id="ARBA00022679"/>
    </source>
</evidence>
<keyword evidence="1" id="KW-0489">Methyltransferase</keyword>
<dbReference type="Proteomes" id="UP001162164">
    <property type="component" value="Unassembled WGS sequence"/>
</dbReference>
<evidence type="ECO:0000313" key="3">
    <source>
        <dbReference type="EMBL" id="KAJ8978310.1"/>
    </source>
</evidence>
<comment type="caution">
    <text evidence="3">The sequence shown here is derived from an EMBL/GenBank/DDBJ whole genome shotgun (WGS) entry which is preliminary data.</text>
</comment>
<dbReference type="Gene3D" id="3.40.50.150">
    <property type="entry name" value="Vaccinia Virus protein VP39"/>
    <property type="match status" value="1"/>
</dbReference>
<proteinExistence type="predicted"/>
<keyword evidence="2" id="KW-0808">Transferase</keyword>
<name>A0ABQ9JJE0_9CUCU</name>
<evidence type="ECO:0000313" key="4">
    <source>
        <dbReference type="Proteomes" id="UP001162164"/>
    </source>
</evidence>
<dbReference type="InterPro" id="IPR029063">
    <property type="entry name" value="SAM-dependent_MTases_sf"/>
</dbReference>
<evidence type="ECO:0000256" key="1">
    <source>
        <dbReference type="ARBA" id="ARBA00022603"/>
    </source>
</evidence>
<dbReference type="PANTHER" id="PTHR13069:SF21">
    <property type="entry name" value="ALKYLATED DNA REPAIR PROTEIN ALKB HOMOLOG 8"/>
    <property type="match status" value="1"/>
</dbReference>
<sequence>MVLRQENLISYIQKNGYTSLERVYENIATHFSDTRHKPWPNVLNFVQSFAIGSILIDIGCGNGKYLGQNKNIFDVGCDQSISLITVCKERDFEAFTGNCLNVPIKII</sequence>